<reference evidence="1 2" key="1">
    <citation type="submission" date="2020-04" db="EMBL/GenBank/DDBJ databases">
        <title>Draft genome of Pyxidicoccus fallax type strain.</title>
        <authorList>
            <person name="Whitworth D.E."/>
        </authorList>
    </citation>
    <scope>NUCLEOTIDE SEQUENCE [LARGE SCALE GENOMIC DNA]</scope>
    <source>
        <strain evidence="1 2">DSM 14698</strain>
    </source>
</reference>
<dbReference type="EMBL" id="JABBJJ010000043">
    <property type="protein sequence ID" value="NMO15635.1"/>
    <property type="molecule type" value="Genomic_DNA"/>
</dbReference>
<name>A0A848LFE3_9BACT</name>
<keyword evidence="2" id="KW-1185">Reference proteome</keyword>
<protein>
    <submittedName>
        <fullName evidence="1">Uncharacterized protein</fullName>
    </submittedName>
</protein>
<gene>
    <name evidence="1" type="ORF">HG543_12340</name>
</gene>
<dbReference type="Proteomes" id="UP000518300">
    <property type="component" value="Unassembled WGS sequence"/>
</dbReference>
<dbReference type="RefSeq" id="WP_169344924.1">
    <property type="nucleotide sequence ID" value="NZ_JABBJJ010000043.1"/>
</dbReference>
<comment type="caution">
    <text evidence="1">The sequence shown here is derived from an EMBL/GenBank/DDBJ whole genome shotgun (WGS) entry which is preliminary data.</text>
</comment>
<accession>A0A848LFE3</accession>
<proteinExistence type="predicted"/>
<sequence>MADDRLKKSDLIVISRTPGFDPELGSSTLQLTASGLAYYQRWWFSSPGHVRHSEQAEHRFNESAMSRIRSLLEGLPPPVPPAFIMEDAGTWEFAFWSGEEVRVVSIYDMYLDESTRERFGNDGYPAFHRLRTLWSMLHLPFKKQE</sequence>
<dbReference type="AlphaFoldDB" id="A0A848LFE3"/>
<organism evidence="1 2">
    <name type="scientific">Pyxidicoccus fallax</name>
    <dbReference type="NCBI Taxonomy" id="394095"/>
    <lineage>
        <taxon>Bacteria</taxon>
        <taxon>Pseudomonadati</taxon>
        <taxon>Myxococcota</taxon>
        <taxon>Myxococcia</taxon>
        <taxon>Myxococcales</taxon>
        <taxon>Cystobacterineae</taxon>
        <taxon>Myxococcaceae</taxon>
        <taxon>Pyxidicoccus</taxon>
    </lineage>
</organism>
<evidence type="ECO:0000313" key="1">
    <source>
        <dbReference type="EMBL" id="NMO15635.1"/>
    </source>
</evidence>
<evidence type="ECO:0000313" key="2">
    <source>
        <dbReference type="Proteomes" id="UP000518300"/>
    </source>
</evidence>